<dbReference type="RefSeq" id="WP_184260124.1">
    <property type="nucleotide sequence ID" value="NZ_JACIIX010000001.1"/>
</dbReference>
<feature type="transmembrane region" description="Helical" evidence="6">
    <location>
        <begin position="131"/>
        <end position="149"/>
    </location>
</feature>
<comment type="caution">
    <text evidence="8">The sequence shown here is derived from an EMBL/GenBank/DDBJ whole genome shotgun (WGS) entry which is preliminary data.</text>
</comment>
<evidence type="ECO:0000256" key="5">
    <source>
        <dbReference type="ARBA" id="ARBA00023136"/>
    </source>
</evidence>
<dbReference type="SUPFAM" id="SSF103481">
    <property type="entry name" value="Multidrug resistance efflux transporter EmrE"/>
    <property type="match status" value="2"/>
</dbReference>
<feature type="domain" description="EamA" evidence="7">
    <location>
        <begin position="14"/>
        <end position="141"/>
    </location>
</feature>
<protein>
    <submittedName>
        <fullName evidence="8">Drug/metabolite transporter (DMT)-like permease</fullName>
    </submittedName>
</protein>
<feature type="transmembrane region" description="Helical" evidence="6">
    <location>
        <begin position="12"/>
        <end position="33"/>
    </location>
</feature>
<feature type="domain" description="EamA" evidence="7">
    <location>
        <begin position="156"/>
        <end position="291"/>
    </location>
</feature>
<keyword evidence="4 6" id="KW-1133">Transmembrane helix</keyword>
<evidence type="ECO:0000256" key="6">
    <source>
        <dbReference type="SAM" id="Phobius"/>
    </source>
</evidence>
<feature type="transmembrane region" description="Helical" evidence="6">
    <location>
        <begin position="274"/>
        <end position="296"/>
    </location>
</feature>
<comment type="subcellular location">
    <subcellularLocation>
        <location evidence="1">Membrane</location>
        <topology evidence="1">Multi-pass membrane protein</topology>
    </subcellularLocation>
</comment>
<dbReference type="EMBL" id="JACIIX010000001">
    <property type="protein sequence ID" value="MBB6208777.1"/>
    <property type="molecule type" value="Genomic_DNA"/>
</dbReference>
<name>A0A7W9ZC58_NOVIT</name>
<dbReference type="InterPro" id="IPR000620">
    <property type="entry name" value="EamA_dom"/>
</dbReference>
<feature type="transmembrane region" description="Helical" evidence="6">
    <location>
        <begin position="155"/>
        <end position="177"/>
    </location>
</feature>
<proteinExistence type="inferred from homology"/>
<keyword evidence="9" id="KW-1185">Reference proteome</keyword>
<dbReference type="AlphaFoldDB" id="A0A7W9ZC58"/>
<dbReference type="Proteomes" id="UP000544872">
    <property type="component" value="Unassembled WGS sequence"/>
</dbReference>
<reference evidence="8 9" key="1">
    <citation type="submission" date="2020-08" db="EMBL/GenBank/DDBJ databases">
        <title>Genomic Encyclopedia of Type Strains, Phase IV (KMG-IV): sequencing the most valuable type-strain genomes for metagenomic binning, comparative biology and taxonomic classification.</title>
        <authorList>
            <person name="Goeker M."/>
        </authorList>
    </citation>
    <scope>NUCLEOTIDE SEQUENCE [LARGE SCALE GENOMIC DNA]</scope>
    <source>
        <strain evidence="8 9">DSM 11590</strain>
    </source>
</reference>
<evidence type="ECO:0000313" key="8">
    <source>
        <dbReference type="EMBL" id="MBB6208777.1"/>
    </source>
</evidence>
<evidence type="ECO:0000313" key="9">
    <source>
        <dbReference type="Proteomes" id="UP000544872"/>
    </source>
</evidence>
<organism evidence="8 9">
    <name type="scientific">Novispirillum itersonii</name>
    <name type="common">Aquaspirillum itersonii</name>
    <dbReference type="NCBI Taxonomy" id="189"/>
    <lineage>
        <taxon>Bacteria</taxon>
        <taxon>Pseudomonadati</taxon>
        <taxon>Pseudomonadota</taxon>
        <taxon>Alphaproteobacteria</taxon>
        <taxon>Rhodospirillales</taxon>
        <taxon>Novispirillaceae</taxon>
        <taxon>Novispirillum</taxon>
    </lineage>
</organism>
<dbReference type="InterPro" id="IPR037185">
    <property type="entry name" value="EmrE-like"/>
</dbReference>
<evidence type="ECO:0000256" key="1">
    <source>
        <dbReference type="ARBA" id="ARBA00004141"/>
    </source>
</evidence>
<feature type="transmembrane region" description="Helical" evidence="6">
    <location>
        <begin position="71"/>
        <end position="88"/>
    </location>
</feature>
<feature type="transmembrane region" description="Helical" evidence="6">
    <location>
        <begin position="219"/>
        <end position="240"/>
    </location>
</feature>
<sequence length="308" mass="32263">MDSRKPVDGQAFGLMLIVCAALGLQQVALKATLHDISPVLQIALRSGIAAALVGALMLWKRELPRRGDGTLAPGLIAGGLFAVEFLILGEALRLTSSSHAVVFLYTAPVFTALALHFLVPAERLAPVQWAGILLAFGGIAAAFLGHPAAPGGASLLGDLLAVLAGMAWGGTTVVIRITRLAQAPARQTLFYQLAVAFVVLLGSAAALDQTGFNPTPLALASLTFQALMVSFTAFMIWFWLLRKYLSSRLGVLSFMTPLFGVGLGAWLLDEPVDPGFLTGAGMVIAGITLVSGHQGLKTLADRRRRAAA</sequence>
<dbReference type="PANTHER" id="PTHR32322:SF2">
    <property type="entry name" value="EAMA DOMAIN-CONTAINING PROTEIN"/>
    <property type="match status" value="1"/>
</dbReference>
<evidence type="ECO:0000259" key="7">
    <source>
        <dbReference type="Pfam" id="PF00892"/>
    </source>
</evidence>
<dbReference type="GO" id="GO:0016020">
    <property type="term" value="C:membrane"/>
    <property type="evidence" value="ECO:0007669"/>
    <property type="project" value="UniProtKB-SubCell"/>
</dbReference>
<evidence type="ECO:0000256" key="3">
    <source>
        <dbReference type="ARBA" id="ARBA00022692"/>
    </source>
</evidence>
<evidence type="ECO:0000256" key="2">
    <source>
        <dbReference type="ARBA" id="ARBA00007362"/>
    </source>
</evidence>
<dbReference type="PANTHER" id="PTHR32322">
    <property type="entry name" value="INNER MEMBRANE TRANSPORTER"/>
    <property type="match status" value="1"/>
</dbReference>
<gene>
    <name evidence="8" type="ORF">FHS48_000158</name>
</gene>
<feature type="transmembrane region" description="Helical" evidence="6">
    <location>
        <begin position="39"/>
        <end position="59"/>
    </location>
</feature>
<dbReference type="InterPro" id="IPR050638">
    <property type="entry name" value="AA-Vitamin_Transporters"/>
</dbReference>
<keyword evidence="5 6" id="KW-0472">Membrane</keyword>
<dbReference type="Pfam" id="PF00892">
    <property type="entry name" value="EamA"/>
    <property type="match status" value="2"/>
</dbReference>
<feature type="transmembrane region" description="Helical" evidence="6">
    <location>
        <begin position="189"/>
        <end position="207"/>
    </location>
</feature>
<feature type="transmembrane region" description="Helical" evidence="6">
    <location>
        <begin position="249"/>
        <end position="268"/>
    </location>
</feature>
<keyword evidence="3 6" id="KW-0812">Transmembrane</keyword>
<accession>A0A7W9ZC58</accession>
<comment type="similarity">
    <text evidence="2">Belongs to the EamA transporter family.</text>
</comment>
<feature type="transmembrane region" description="Helical" evidence="6">
    <location>
        <begin position="100"/>
        <end position="119"/>
    </location>
</feature>
<evidence type="ECO:0000256" key="4">
    <source>
        <dbReference type="ARBA" id="ARBA00022989"/>
    </source>
</evidence>